<keyword evidence="7 9" id="KW-1133">Transmembrane helix</keyword>
<dbReference type="OrthoDB" id="10255969at2759"/>
<evidence type="ECO:0000256" key="4">
    <source>
        <dbReference type="ARBA" id="ARBA00022737"/>
    </source>
</evidence>
<dbReference type="Pfam" id="PF12698">
    <property type="entry name" value="ABC2_membrane_3"/>
    <property type="match status" value="2"/>
</dbReference>
<evidence type="ECO:0000313" key="13">
    <source>
        <dbReference type="WBParaSite" id="SSLN_0001211601-mRNA-1"/>
    </source>
</evidence>
<evidence type="ECO:0000256" key="6">
    <source>
        <dbReference type="ARBA" id="ARBA00022840"/>
    </source>
</evidence>
<dbReference type="GO" id="GO:0005319">
    <property type="term" value="F:lipid transporter activity"/>
    <property type="evidence" value="ECO:0007669"/>
    <property type="project" value="TreeGrafter"/>
</dbReference>
<dbReference type="InterPro" id="IPR013525">
    <property type="entry name" value="ABC2_TM"/>
</dbReference>
<dbReference type="EMBL" id="UYSU01036713">
    <property type="protein sequence ID" value="VDL98056.1"/>
    <property type="molecule type" value="Genomic_DNA"/>
</dbReference>
<feature type="transmembrane region" description="Helical" evidence="9">
    <location>
        <begin position="664"/>
        <end position="688"/>
    </location>
</feature>
<evidence type="ECO:0000256" key="2">
    <source>
        <dbReference type="ARBA" id="ARBA00022448"/>
    </source>
</evidence>
<evidence type="ECO:0000256" key="7">
    <source>
        <dbReference type="ARBA" id="ARBA00022989"/>
    </source>
</evidence>
<feature type="transmembrane region" description="Helical" evidence="9">
    <location>
        <begin position="1684"/>
        <end position="1711"/>
    </location>
</feature>
<keyword evidence="5" id="KW-0547">Nucleotide-binding</keyword>
<dbReference type="FunFam" id="3.40.50.300:FF:000298">
    <property type="entry name" value="ATP-binding cassette sub-family A member 12"/>
    <property type="match status" value="1"/>
</dbReference>
<keyword evidence="8 9" id="KW-0472">Membrane</keyword>
<dbReference type="Proteomes" id="UP000275846">
    <property type="component" value="Unassembled WGS sequence"/>
</dbReference>
<dbReference type="GO" id="GO:0016887">
    <property type="term" value="F:ATP hydrolysis activity"/>
    <property type="evidence" value="ECO:0007669"/>
    <property type="project" value="InterPro"/>
</dbReference>
<keyword evidence="4" id="KW-0677">Repeat</keyword>
<proteinExistence type="predicted"/>
<feature type="transmembrane region" description="Helical" evidence="9">
    <location>
        <begin position="1752"/>
        <end position="1775"/>
    </location>
</feature>
<keyword evidence="6" id="KW-0067">ATP-binding</keyword>
<feature type="transmembrane region" description="Helical" evidence="9">
    <location>
        <begin position="1840"/>
        <end position="1860"/>
    </location>
</feature>
<dbReference type="PROSITE" id="PS00211">
    <property type="entry name" value="ABC_TRANSPORTER_1"/>
    <property type="match status" value="1"/>
</dbReference>
<evidence type="ECO:0000313" key="11">
    <source>
        <dbReference type="EMBL" id="VDL98056.1"/>
    </source>
</evidence>
<feature type="transmembrane region" description="Helical" evidence="9">
    <location>
        <begin position="624"/>
        <end position="644"/>
    </location>
</feature>
<feature type="transmembrane region" description="Helical" evidence="9">
    <location>
        <begin position="730"/>
        <end position="751"/>
    </location>
</feature>
<feature type="transmembrane region" description="Helical" evidence="9">
    <location>
        <begin position="1639"/>
        <end position="1664"/>
    </location>
</feature>
<feature type="transmembrane region" description="Helical" evidence="9">
    <location>
        <begin position="1795"/>
        <end position="1812"/>
    </location>
</feature>
<feature type="transmembrane region" description="Helical" evidence="9">
    <location>
        <begin position="1723"/>
        <end position="1746"/>
    </location>
</feature>
<dbReference type="Gene3D" id="3.40.50.300">
    <property type="entry name" value="P-loop containing nucleotide triphosphate hydrolases"/>
    <property type="match status" value="1"/>
</dbReference>
<evidence type="ECO:0000256" key="1">
    <source>
        <dbReference type="ARBA" id="ARBA00004141"/>
    </source>
</evidence>
<evidence type="ECO:0000259" key="10">
    <source>
        <dbReference type="PROSITE" id="PS50893"/>
    </source>
</evidence>
<keyword evidence="2" id="KW-0813">Transport</keyword>
<dbReference type="Pfam" id="PF00005">
    <property type="entry name" value="ABC_tran"/>
    <property type="match status" value="1"/>
</dbReference>
<feature type="transmembrane region" description="Helical" evidence="9">
    <location>
        <begin position="1314"/>
        <end position="1335"/>
    </location>
</feature>
<evidence type="ECO:0000256" key="9">
    <source>
        <dbReference type="SAM" id="Phobius"/>
    </source>
</evidence>
<dbReference type="GO" id="GO:0005524">
    <property type="term" value="F:ATP binding"/>
    <property type="evidence" value="ECO:0007669"/>
    <property type="project" value="UniProtKB-KW"/>
</dbReference>
<dbReference type="InterPro" id="IPR003439">
    <property type="entry name" value="ABC_transporter-like_ATP-bd"/>
</dbReference>
<evidence type="ECO:0000313" key="12">
    <source>
        <dbReference type="Proteomes" id="UP000275846"/>
    </source>
</evidence>
<sequence length="1910" mass="213717">MPKTARLEKLEAEGVLNADFTTSPEKGLPRRQLPSFLQQYKVLLWKSILLRLRQPLQLATEIITPLILIIALVCARTSTSTTINPGCYTSAQALPSMGFLAHLQSTLCNFNYTCNPRNNMKEIKSPLLWIWEYLSSSLNSSSSMQPMGELLHSLLDAHTNLNQSISKGAAAHTALLETLHMGLSKIEKIGCRKATEDTLPPLLGNLRNNLLTSFCKIPQALRRSVLESLRDLSQGKIPTGFLNVLGPALHSIDLVKSLTGGETLHGGQLKSSLLRVAEMMSKASVLVCGSDPLTNSFLTLPVFMSALGGTASLLPEAASSSGLCLALDRAFYNRHLYYWIGRLKSLMHGRVLYYPKTPFTDAVMAQANQTAQMFARLRQLSDQWMRLRGNLLPMILYNSSLSRTFRSLGQLCATRSNISVSLRSQCQRMVNFLLEKKTPNSYENWSNLIDPLNKLSDLLHGLLNTCINYDRFRGFTDEADMQRTLDRDLMDPAPVILVIFDKTPTNSSFSSPSTRSLSSSLLSLRFRFPARLVDQTFKFRVLDKVWTPYPRSSSSHSMKYFTSGFIDIQDQIERAYISLLSGYPDRPAAGSLPSTNLLLPTEMQLIPTPCYKSDPMLQILTQQLDCIICIVWICTAMFAARAVVYEKELRLKEFTNVLGLSNFVHWLNWFTITCIVVVIPALLVSILLKFGGLCPSADCSLLFTFLMAFIWALIPQAFLVSVFFTQANFAAIASGLIYFLMFTPYASVFLYELGSLEISLLSLSPQVAVALSFSRIGALEEIGRGAIWGDLNGSQLSNDPVTLSHCLGMLMLDGFLAWLCLLYLEAVLPGTYGLTKPWYFLCTWEFWRPKIRSWGRAGLGAGTLCEPRAEGQKVGVSVRGLTKRYAGSCQMAVNDLWVDFYEGQITSFLGHNGAGKTSTICLLTGIYKPTSGTAQIYGHDITKNMNVIRTFLGLCPQQNILFDYLTVEEHLRFYASIKGMRTEEIQSEVNTFLDRLELREHAHEYTKNLSGGQKRRISLAAAFIGGSKIVFLDEPTAGVDPHSRRAIWQLILHFRQSRTIILTTHHMDEADALGDRIVIISQGRIRASGSSLFLKTNLACSYYLIIEKTRTFQLAEDTECDDVRLAKVLVAQLPGAQLQTSSPTEWIFTLPASKAIDEGFVNFFTYLESNREDLRRHYGVEQYGLSDTSLEEIFLLLADDPNKNSFEPSTQSQVCNRLGRLKLFWLCRRRQSTALELADKDLEVSFTDSIFSASDACPRGPVLESTFLNCKTQTRTALNEPPTQLYHGCCRYLQQAKALLSARFHYSQRRFQGWFLEIVLPALSMVIMMAILTTYNIQLTQPAMPLHPWLMADVRNKPRLKTFFEANIEGLAPRMATERQLLANIRHVTDRYALEVLSRSGWTGTRCLPPSVYRLEPVKFAWCHPAYVPPSQPLRLTPAELRTVKASVNISCECNQQPATACDVDAFGGVQPPQWHLASTDILYNLTGYNLTDYLTKTHADAIMKRYGGLSIVTANNAASLAAAHRHLTDRRRLRSVLEGAFGDPDVTAFGLQLAEFIALNLPPTHFTRIWYDNRGYASSVAYLNSLHNLQLRMLLPNEVLKSVPGPSPPERETFGMAIETHPLPRTMSSRKLQKRKRIVGVFKALATILALSFVSASFALYLIDERSSGSKALQILSGQSRLVYWTVAYVWDFCNFLVCVTIITMVFVAFDEQAFIGSAHACGFLLLTIQYGLCIIPLMYVLSFFFHVRSLALVCLVTLNVVVGVVTTILTFVLENSADPAMEAATVNKILKKIFLIFPQFAFGRGFYDLARRHMIMTLGVDLLRPDELYSWDLLGSKLTSLAIETVLFLVLLLIVEYAHVACSCRRPPTVSSQSVLGSTDLDVREEELRVLQAGADFNFLLSFFAAKT</sequence>
<dbReference type="PANTHER" id="PTHR19229">
    <property type="entry name" value="ATP-BINDING CASSETTE TRANSPORTER SUBFAMILY A ABCA"/>
    <property type="match status" value="1"/>
</dbReference>
<evidence type="ECO:0000256" key="3">
    <source>
        <dbReference type="ARBA" id="ARBA00022692"/>
    </source>
</evidence>
<dbReference type="SMART" id="SM00382">
    <property type="entry name" value="AAA"/>
    <property type="match status" value="1"/>
</dbReference>
<dbReference type="GO" id="GO:0140359">
    <property type="term" value="F:ABC-type transporter activity"/>
    <property type="evidence" value="ECO:0007669"/>
    <property type="project" value="InterPro"/>
</dbReference>
<dbReference type="SUPFAM" id="SSF52540">
    <property type="entry name" value="P-loop containing nucleoside triphosphate hydrolases"/>
    <property type="match status" value="1"/>
</dbReference>
<feature type="domain" description="ABC transporter" evidence="10">
    <location>
        <begin position="876"/>
        <end position="1107"/>
    </location>
</feature>
<dbReference type="InterPro" id="IPR017871">
    <property type="entry name" value="ABC_transporter-like_CS"/>
</dbReference>
<dbReference type="CDD" id="cd03263">
    <property type="entry name" value="ABC_subfamily_A"/>
    <property type="match status" value="1"/>
</dbReference>
<evidence type="ECO:0000256" key="8">
    <source>
        <dbReference type="ARBA" id="ARBA00023136"/>
    </source>
</evidence>
<feature type="transmembrane region" description="Helical" evidence="9">
    <location>
        <begin position="700"/>
        <end position="724"/>
    </location>
</feature>
<dbReference type="InterPro" id="IPR003593">
    <property type="entry name" value="AAA+_ATPase"/>
</dbReference>
<reference evidence="11 12" key="2">
    <citation type="submission" date="2018-11" db="EMBL/GenBank/DDBJ databases">
        <authorList>
            <consortium name="Pathogen Informatics"/>
        </authorList>
    </citation>
    <scope>NUCLEOTIDE SEQUENCE [LARGE SCALE GENOMIC DNA]</scope>
    <source>
        <strain evidence="11 12">NST_G2</strain>
    </source>
</reference>
<accession>A0A183T5C3</accession>
<dbReference type="PANTHER" id="PTHR19229:SF250">
    <property type="entry name" value="ABC TRANSPORTER DOMAIN-CONTAINING PROTEIN-RELATED"/>
    <property type="match status" value="1"/>
</dbReference>
<comment type="subcellular location">
    <subcellularLocation>
        <location evidence="1">Membrane</location>
        <topology evidence="1">Multi-pass membrane protein</topology>
    </subcellularLocation>
</comment>
<dbReference type="STRING" id="70667.A0A183T5C3"/>
<gene>
    <name evidence="11" type="ORF">SSLN_LOCUS11671</name>
</gene>
<dbReference type="WBParaSite" id="SSLN_0001211601-mRNA-1">
    <property type="protein sequence ID" value="SSLN_0001211601-mRNA-1"/>
    <property type="gene ID" value="SSLN_0001211601"/>
</dbReference>
<dbReference type="GO" id="GO:0016020">
    <property type="term" value="C:membrane"/>
    <property type="evidence" value="ECO:0007669"/>
    <property type="project" value="UniProtKB-SubCell"/>
</dbReference>
<name>A0A183T5C3_SCHSO</name>
<reference evidence="13" key="1">
    <citation type="submission" date="2016-06" db="UniProtKB">
        <authorList>
            <consortium name="WormBaseParasite"/>
        </authorList>
    </citation>
    <scope>IDENTIFICATION</scope>
</reference>
<keyword evidence="3 9" id="KW-0812">Transmembrane</keyword>
<dbReference type="PROSITE" id="PS50893">
    <property type="entry name" value="ABC_TRANSPORTER_2"/>
    <property type="match status" value="1"/>
</dbReference>
<evidence type="ECO:0000256" key="5">
    <source>
        <dbReference type="ARBA" id="ARBA00022741"/>
    </source>
</evidence>
<keyword evidence="12" id="KW-1185">Reference proteome</keyword>
<dbReference type="InterPro" id="IPR026082">
    <property type="entry name" value="ABCA"/>
</dbReference>
<dbReference type="InterPro" id="IPR027417">
    <property type="entry name" value="P-loop_NTPase"/>
</dbReference>
<organism evidence="13">
    <name type="scientific">Schistocephalus solidus</name>
    <name type="common">Tapeworm</name>
    <dbReference type="NCBI Taxonomy" id="70667"/>
    <lineage>
        <taxon>Eukaryota</taxon>
        <taxon>Metazoa</taxon>
        <taxon>Spiralia</taxon>
        <taxon>Lophotrochozoa</taxon>
        <taxon>Platyhelminthes</taxon>
        <taxon>Cestoda</taxon>
        <taxon>Eucestoda</taxon>
        <taxon>Diphyllobothriidea</taxon>
        <taxon>Diphyllobothriidae</taxon>
        <taxon>Schistocephalus</taxon>
    </lineage>
</organism>
<protein>
    <submittedName>
        <fullName evidence="13">ABC transporter domain-containing protein</fullName>
    </submittedName>
</protein>